<sequence length="134" mass="14476">MKNLAAATVCLLLTLGLTSAAHAQTNSTRNLATPTPDAPRYEYCEVRIVGEDVYADFGYGAEKLGGPELSKLEVGKLQVFATPISALNYMGSLGWEVLQTVQSAPFSMDKKGPSGNRYYVLRRLRSSTGVNVTK</sequence>
<dbReference type="AlphaFoldDB" id="A0A3S0K3L2"/>
<dbReference type="OrthoDB" id="5873496at2"/>
<keyword evidence="3" id="KW-1185">Reference proteome</keyword>
<evidence type="ECO:0000313" key="2">
    <source>
        <dbReference type="EMBL" id="RTQ47826.1"/>
    </source>
</evidence>
<name>A0A3S0K3L2_9BACT</name>
<feature type="chain" id="PRO_5018683978" evidence="1">
    <location>
        <begin position="24"/>
        <end position="134"/>
    </location>
</feature>
<feature type="signal peptide" evidence="1">
    <location>
        <begin position="1"/>
        <end position="23"/>
    </location>
</feature>
<gene>
    <name evidence="2" type="ORF">EJV47_18075</name>
</gene>
<evidence type="ECO:0000256" key="1">
    <source>
        <dbReference type="SAM" id="SignalP"/>
    </source>
</evidence>
<dbReference type="EMBL" id="RXOF01000011">
    <property type="protein sequence ID" value="RTQ47826.1"/>
    <property type="molecule type" value="Genomic_DNA"/>
</dbReference>
<dbReference type="Proteomes" id="UP000282184">
    <property type="component" value="Unassembled WGS sequence"/>
</dbReference>
<reference evidence="2 3" key="1">
    <citation type="submission" date="2018-12" db="EMBL/GenBank/DDBJ databases">
        <title>Hymenobacter gummosus sp. nov., isolated from a spring.</title>
        <authorList>
            <person name="Nie L."/>
        </authorList>
    </citation>
    <scope>NUCLEOTIDE SEQUENCE [LARGE SCALE GENOMIC DNA]</scope>
    <source>
        <strain evidence="2 3">KCTC 52166</strain>
    </source>
</reference>
<comment type="caution">
    <text evidence="2">The sequence shown here is derived from an EMBL/GenBank/DDBJ whole genome shotgun (WGS) entry which is preliminary data.</text>
</comment>
<evidence type="ECO:0000313" key="3">
    <source>
        <dbReference type="Proteomes" id="UP000282184"/>
    </source>
</evidence>
<proteinExistence type="predicted"/>
<organism evidence="2 3">
    <name type="scientific">Hymenobacter gummosus</name>
    <dbReference type="NCBI Taxonomy" id="1776032"/>
    <lineage>
        <taxon>Bacteria</taxon>
        <taxon>Pseudomonadati</taxon>
        <taxon>Bacteroidota</taxon>
        <taxon>Cytophagia</taxon>
        <taxon>Cytophagales</taxon>
        <taxon>Hymenobacteraceae</taxon>
        <taxon>Hymenobacter</taxon>
    </lineage>
</organism>
<dbReference type="RefSeq" id="WP_126694584.1">
    <property type="nucleotide sequence ID" value="NZ_RXOF01000011.1"/>
</dbReference>
<protein>
    <submittedName>
        <fullName evidence="2">Uncharacterized protein</fullName>
    </submittedName>
</protein>
<accession>A0A3S0K3L2</accession>
<keyword evidence="1" id="KW-0732">Signal</keyword>